<accession>A0ACC0VZD6</accession>
<keyword evidence="2" id="KW-1185">Reference proteome</keyword>
<protein>
    <submittedName>
        <fullName evidence="1">Uncharacterized protein</fullName>
    </submittedName>
</protein>
<name>A0ACC0VZD6_9STRA</name>
<gene>
    <name evidence="1" type="ORF">PsorP6_009378</name>
</gene>
<sequence length="177" mass="18972">MEGSRAQCSRLALHPGVSPAAPPKGLDDDEYEYIKELESKKDAFERKRQAQHKEDLAQFLVARGAPKSTVSGHLTAQQLQQHPPKGELKTTSKAQSAMVMVKAKQKAQDRKTRDPDLGAAASADKVIERPQKKKQKVEKASTSVGGEREKATTAALGLVSYDSDSDSNSSDGAAAAS</sequence>
<organism evidence="1 2">
    <name type="scientific">Peronosclerospora sorghi</name>
    <dbReference type="NCBI Taxonomy" id="230839"/>
    <lineage>
        <taxon>Eukaryota</taxon>
        <taxon>Sar</taxon>
        <taxon>Stramenopiles</taxon>
        <taxon>Oomycota</taxon>
        <taxon>Peronosporomycetes</taxon>
        <taxon>Peronosporales</taxon>
        <taxon>Peronosporaceae</taxon>
        <taxon>Peronosclerospora</taxon>
    </lineage>
</organism>
<evidence type="ECO:0000313" key="1">
    <source>
        <dbReference type="EMBL" id="KAI9911101.1"/>
    </source>
</evidence>
<dbReference type="Proteomes" id="UP001163321">
    <property type="component" value="Chromosome 5"/>
</dbReference>
<comment type="caution">
    <text evidence="1">The sequence shown here is derived from an EMBL/GenBank/DDBJ whole genome shotgun (WGS) entry which is preliminary data.</text>
</comment>
<evidence type="ECO:0000313" key="2">
    <source>
        <dbReference type="Proteomes" id="UP001163321"/>
    </source>
</evidence>
<proteinExistence type="predicted"/>
<dbReference type="EMBL" id="CM047584">
    <property type="protein sequence ID" value="KAI9911101.1"/>
    <property type="molecule type" value="Genomic_DNA"/>
</dbReference>
<reference evidence="1 2" key="1">
    <citation type="journal article" date="2022" name="bioRxiv">
        <title>The genome of the oomycete Peronosclerospora sorghi, a cosmopolitan pathogen of maize and sorghum, is inflated with dispersed pseudogenes.</title>
        <authorList>
            <person name="Fletcher K."/>
            <person name="Martin F."/>
            <person name="Isakeit T."/>
            <person name="Cavanaugh K."/>
            <person name="Magill C."/>
            <person name="Michelmore R."/>
        </authorList>
    </citation>
    <scope>NUCLEOTIDE SEQUENCE [LARGE SCALE GENOMIC DNA]</scope>
    <source>
        <strain evidence="1">P6</strain>
    </source>
</reference>